<reference evidence="1 2" key="1">
    <citation type="journal article" date="2012" name="J. Bacteriol.">
        <title>Draft Genome Sequence of Cecembia lonarensis Strain LW9T, Isolated from Lonar Lake, a Haloalkaline Lake in India.</title>
        <authorList>
            <person name="Shivaji S."/>
            <person name="Ara S."/>
            <person name="Singh A."/>
            <person name="Pinnaka A.K."/>
        </authorList>
    </citation>
    <scope>NUCLEOTIDE SEQUENCE [LARGE SCALE GENOMIC DNA]</scope>
    <source>
        <strain evidence="1 2">LW9</strain>
    </source>
</reference>
<dbReference type="Gene3D" id="3.40.50.150">
    <property type="entry name" value="Vaccinia Virus protein VP39"/>
    <property type="match status" value="1"/>
</dbReference>
<dbReference type="PATRIC" id="fig|1225176.3.peg.590"/>
<dbReference type="RefSeq" id="WP_009183604.1">
    <property type="nucleotide sequence ID" value="NZ_AMGM01000005.1"/>
</dbReference>
<dbReference type="AlphaFoldDB" id="K1L358"/>
<evidence type="ECO:0000313" key="1">
    <source>
        <dbReference type="EMBL" id="EKB50810.1"/>
    </source>
</evidence>
<organism evidence="1 2">
    <name type="scientific">Cecembia lonarensis (strain CCUG 58316 / KCTC 22772 / LW9)</name>
    <dbReference type="NCBI Taxonomy" id="1225176"/>
    <lineage>
        <taxon>Bacteria</taxon>
        <taxon>Pseudomonadati</taxon>
        <taxon>Bacteroidota</taxon>
        <taxon>Cytophagia</taxon>
        <taxon>Cytophagales</taxon>
        <taxon>Cyclobacteriaceae</taxon>
        <taxon>Cecembia</taxon>
    </lineage>
</organism>
<proteinExistence type="predicted"/>
<evidence type="ECO:0008006" key="3">
    <source>
        <dbReference type="Google" id="ProtNLM"/>
    </source>
</evidence>
<dbReference type="Proteomes" id="UP000004478">
    <property type="component" value="Unassembled WGS sequence"/>
</dbReference>
<dbReference type="PANTHER" id="PTHR43861">
    <property type="entry name" value="TRANS-ACONITATE 2-METHYLTRANSFERASE-RELATED"/>
    <property type="match status" value="1"/>
</dbReference>
<dbReference type="OrthoDB" id="9791837at2"/>
<dbReference type="CDD" id="cd02440">
    <property type="entry name" value="AdoMet_MTases"/>
    <property type="match status" value="1"/>
</dbReference>
<sequence>MSIDSVLVCKYCGHDGPPEKHQVKEMMFGTGETFNIGSCQVCGSLHLLDIPDDLSPYYPPNYYSLNTLVTSGPVKKLLKRWRYRFFLSGLSFFRPIFGQWMLCSQTATSARIADIGCGNGQLLYEMHVAGFSNLEGYDPFIPGDQVIAPGLKLFKKPLAQIEGTFDLIMMHHALEHMENPEEILRKCKGLLSKKGVLLIRIPVSDARVWEEEGVNWVQLDVPRHLHIPSIAGIKSLTERLGFKLKAMDFDSTAFQFWGTALYKEGIPLSKAGEQYFSEAALKAWQQKALLYNQQGLGDQVCFYFVKSESD</sequence>
<name>K1L358_CECL9</name>
<protein>
    <recommendedName>
        <fullName evidence="3">Bifunctional 3-demethylubiquinone-9 3-methyltransferase/ 2-octaprenyl-6-hydroxy phenol methylase</fullName>
    </recommendedName>
</protein>
<comment type="caution">
    <text evidence="1">The sequence shown here is derived from an EMBL/GenBank/DDBJ whole genome shotgun (WGS) entry which is preliminary data.</text>
</comment>
<accession>K1L358</accession>
<dbReference type="Pfam" id="PF13489">
    <property type="entry name" value="Methyltransf_23"/>
    <property type="match status" value="1"/>
</dbReference>
<dbReference type="InterPro" id="IPR029063">
    <property type="entry name" value="SAM-dependent_MTases_sf"/>
</dbReference>
<dbReference type="SUPFAM" id="SSF53335">
    <property type="entry name" value="S-adenosyl-L-methionine-dependent methyltransferases"/>
    <property type="match status" value="1"/>
</dbReference>
<dbReference type="EMBL" id="AMGM01000005">
    <property type="protein sequence ID" value="EKB50810.1"/>
    <property type="molecule type" value="Genomic_DNA"/>
</dbReference>
<evidence type="ECO:0000313" key="2">
    <source>
        <dbReference type="Proteomes" id="UP000004478"/>
    </source>
</evidence>
<gene>
    <name evidence="1" type="ORF">B879_00555</name>
</gene>
<keyword evidence="2" id="KW-1185">Reference proteome</keyword>